<dbReference type="InterPro" id="IPR055170">
    <property type="entry name" value="GFO_IDH_MocA-like_dom"/>
</dbReference>
<dbReference type="RefSeq" id="WP_040270775.1">
    <property type="nucleotide sequence ID" value="NZ_JROO01000006.1"/>
</dbReference>
<dbReference type="SUPFAM" id="SSF51735">
    <property type="entry name" value="NAD(P)-binding Rossmann-fold domains"/>
    <property type="match status" value="1"/>
</dbReference>
<evidence type="ECO:0000313" key="3">
    <source>
        <dbReference type="EMBL" id="KII00079.1"/>
    </source>
</evidence>
<gene>
    <name evidence="3" type="ORF">LP52_03905</name>
</gene>
<dbReference type="OrthoDB" id="9815825at2"/>
<protein>
    <submittedName>
        <fullName evidence="3">Oxidoreductase</fullName>
    </submittedName>
</protein>
<reference evidence="4" key="1">
    <citation type="journal article" date="2015" name="Chem. Biol.">
        <title>Structure, bioactivity, and resistance mechanism of streptomonomicin, an unusual lasso Peptide from an understudied halophilic actinomycete.</title>
        <authorList>
            <person name="Metelev M."/>
            <person name="Tietz J.I."/>
            <person name="Melby J.O."/>
            <person name="Blair P.M."/>
            <person name="Zhu L."/>
            <person name="Livnat I."/>
            <person name="Severinov K."/>
            <person name="Mitchell D.A."/>
        </authorList>
    </citation>
    <scope>NUCLEOTIDE SEQUENCE [LARGE SCALE GENOMIC DNA]</scope>
    <source>
        <strain evidence="4">YIM 90003</strain>
    </source>
</reference>
<comment type="caution">
    <text evidence="3">The sequence shown here is derived from an EMBL/GenBank/DDBJ whole genome shotgun (WGS) entry which is preliminary data.</text>
</comment>
<dbReference type="InterPro" id="IPR052515">
    <property type="entry name" value="Gfo/Idh/MocA_Oxidoreductase"/>
</dbReference>
<dbReference type="Gene3D" id="3.40.50.720">
    <property type="entry name" value="NAD(P)-binding Rossmann-like Domain"/>
    <property type="match status" value="1"/>
</dbReference>
<dbReference type="InterPro" id="IPR036291">
    <property type="entry name" value="NAD(P)-bd_dom_sf"/>
</dbReference>
<sequence>MHTPDQTAYEAPDRLRVAVVGTGNIARFHVEALQSMPEDAALVAAVDVDPDNLALFTDRYGIPQRYSDMDRMLREVQPDLVHLCTPPGMHHGQVLACLRAGASAVVEKPPALSLAEMEEMAAAEGPPGQGPWFATLFQHRFGSGARRVQAMAEAGALGRPLVAVCHTLWYRDQAYFDVPWRGRWDTEGGGPTMGHGIHQMDLLLALLGDWSEVSATARRQAREMETEDLSVGHVSFANGAVAGIINSVLSPREESYVRVDFERATVELSHLYGYGDDDWTITPAPGCAEEIAAAWEAGEAGVNSGHSAQLAHVVSALKAKEAPPVSSTESLRTMRLVAGIYASAAQHRAITAGELRQGSRFFERMHGGGTPW</sequence>
<dbReference type="PANTHER" id="PTHR43249">
    <property type="entry name" value="UDP-N-ACETYL-2-AMINO-2-DEOXY-D-GLUCURONATE OXIDASE"/>
    <property type="match status" value="1"/>
</dbReference>
<dbReference type="Pfam" id="PF22725">
    <property type="entry name" value="GFO_IDH_MocA_C3"/>
    <property type="match status" value="1"/>
</dbReference>
<dbReference type="InterPro" id="IPR000683">
    <property type="entry name" value="Gfo/Idh/MocA-like_OxRdtase_N"/>
</dbReference>
<dbReference type="STRING" id="183763.LP52_03905"/>
<keyword evidence="4" id="KW-1185">Reference proteome</keyword>
<name>A0A0C2G9G9_9ACTN</name>
<evidence type="ECO:0000313" key="4">
    <source>
        <dbReference type="Proteomes" id="UP000031675"/>
    </source>
</evidence>
<accession>A0A0C2G9G9</accession>
<dbReference type="Pfam" id="PF01408">
    <property type="entry name" value="GFO_IDH_MocA"/>
    <property type="match status" value="1"/>
</dbReference>
<feature type="domain" description="GFO/IDH/MocA-like oxidoreductase" evidence="2">
    <location>
        <begin position="146"/>
        <end position="266"/>
    </location>
</feature>
<feature type="domain" description="Gfo/Idh/MocA-like oxidoreductase N-terminal" evidence="1">
    <location>
        <begin position="15"/>
        <end position="123"/>
    </location>
</feature>
<dbReference type="Gene3D" id="3.30.360.10">
    <property type="entry name" value="Dihydrodipicolinate Reductase, domain 2"/>
    <property type="match status" value="1"/>
</dbReference>
<organism evidence="3 4">
    <name type="scientific">Streptomonospora alba</name>
    <dbReference type="NCBI Taxonomy" id="183763"/>
    <lineage>
        <taxon>Bacteria</taxon>
        <taxon>Bacillati</taxon>
        <taxon>Actinomycetota</taxon>
        <taxon>Actinomycetes</taxon>
        <taxon>Streptosporangiales</taxon>
        <taxon>Nocardiopsidaceae</taxon>
        <taxon>Streptomonospora</taxon>
    </lineage>
</organism>
<dbReference type="PANTHER" id="PTHR43249:SF1">
    <property type="entry name" value="D-GLUCOSIDE 3-DEHYDROGENASE"/>
    <property type="match status" value="1"/>
</dbReference>
<dbReference type="AlphaFoldDB" id="A0A0C2G9G9"/>
<proteinExistence type="predicted"/>
<dbReference type="GO" id="GO:0000166">
    <property type="term" value="F:nucleotide binding"/>
    <property type="evidence" value="ECO:0007669"/>
    <property type="project" value="InterPro"/>
</dbReference>
<evidence type="ECO:0000259" key="1">
    <source>
        <dbReference type="Pfam" id="PF01408"/>
    </source>
</evidence>
<dbReference type="EMBL" id="JROO01000006">
    <property type="protein sequence ID" value="KII00079.1"/>
    <property type="molecule type" value="Genomic_DNA"/>
</dbReference>
<dbReference type="SUPFAM" id="SSF55347">
    <property type="entry name" value="Glyceraldehyde-3-phosphate dehydrogenase-like, C-terminal domain"/>
    <property type="match status" value="1"/>
</dbReference>
<evidence type="ECO:0000259" key="2">
    <source>
        <dbReference type="Pfam" id="PF22725"/>
    </source>
</evidence>
<dbReference type="Proteomes" id="UP000031675">
    <property type="component" value="Unassembled WGS sequence"/>
</dbReference>